<dbReference type="Proteomes" id="UP000420635">
    <property type="component" value="Unassembled WGS sequence"/>
</dbReference>
<dbReference type="EMBL" id="VZBQ01000040">
    <property type="protein sequence ID" value="MQN88934.1"/>
    <property type="molecule type" value="Genomic_DNA"/>
</dbReference>
<name>A0A646HLA3_9BACT</name>
<dbReference type="RefSeq" id="WP_153114071.1">
    <property type="nucleotide sequence ID" value="NZ_VZAS01000182.1"/>
</dbReference>
<evidence type="ECO:0000313" key="2">
    <source>
        <dbReference type="Proteomes" id="UP000420635"/>
    </source>
</evidence>
<evidence type="ECO:0000313" key="1">
    <source>
        <dbReference type="EMBL" id="MQN88934.1"/>
    </source>
</evidence>
<protein>
    <submittedName>
        <fullName evidence="1">Uncharacterized protein</fullName>
    </submittedName>
</protein>
<organism evidence="1 2">
    <name type="scientific">Segatella copri</name>
    <dbReference type="NCBI Taxonomy" id="165179"/>
    <lineage>
        <taxon>Bacteria</taxon>
        <taxon>Pseudomonadati</taxon>
        <taxon>Bacteroidota</taxon>
        <taxon>Bacteroidia</taxon>
        <taxon>Bacteroidales</taxon>
        <taxon>Prevotellaceae</taxon>
        <taxon>Segatella</taxon>
    </lineage>
</organism>
<dbReference type="AlphaFoldDB" id="A0A646HLA3"/>
<accession>A0A646HLA3</accession>
<comment type="caution">
    <text evidence="1">The sequence shown here is derived from an EMBL/GenBank/DDBJ whole genome shotgun (WGS) entry which is preliminary data.</text>
</comment>
<reference evidence="2" key="1">
    <citation type="submission" date="2019-09" db="EMBL/GenBank/DDBJ databases">
        <title>Distinct polysaccharide growth profiles of human intestinal Prevotella copri isolates.</title>
        <authorList>
            <person name="Fehlner-Peach H."/>
            <person name="Magnabosco C."/>
            <person name="Raghavan V."/>
            <person name="Scher J.U."/>
            <person name="Tett A."/>
            <person name="Cox L.M."/>
            <person name="Gottsegen C."/>
            <person name="Watters A."/>
            <person name="Wiltshire- Gordon J.D."/>
            <person name="Segata N."/>
            <person name="Bonneau R."/>
            <person name="Littman D.R."/>
        </authorList>
    </citation>
    <scope>NUCLEOTIDE SEQUENCE [LARGE SCALE GENOMIC DNA]</scope>
    <source>
        <strain evidence="2">iP54</strain>
    </source>
</reference>
<proteinExistence type="predicted"/>
<sequence length="413" mass="48616">MKTYIINEFRRLKSIANKKDFVSFVQNSEWMVFNEDKDEIEKFIFVDKDNVLISFNGKSQYAKWQFFPVNFSLILDTKREKILFNILFFNTDIIVLNIDSTNCFCFLINTKSNSLQDVSYEKIQWYLVKKCNIDILSELQREKYNLEIKIRKERQIKRDKLIQKRNDKYLFIGFIAFVAILFLLFIGNVIYNYIEYWKKHPRLYTTEIKNRKAVDLGLSVQWASCNVGANNPEESGNYYGWGESTGQDVFDGKELVGDLNSRFPSRDAETCPPLYITNTKYDIAKVNWGGKWRMPTKKECRELITKCKIYLTELNGKKVAKIIGPNNNYIILPSAGFVDGTSGNWILKDNEYSIYLYTGQLYFNNCDQFNDDNPAAYLFIGETYNDNMDFVRKSKIDCIERYRMLQVRAVCDK</sequence>
<gene>
    <name evidence="1" type="ORF">F7D59_03425</name>
</gene>